<dbReference type="PANTHER" id="PTHR43289:SF6">
    <property type="entry name" value="SERINE_THREONINE-PROTEIN KINASE NEKL-3"/>
    <property type="match status" value="1"/>
</dbReference>
<keyword evidence="6" id="KW-1133">Transmembrane helix</keyword>
<keyword evidence="6" id="KW-0812">Transmembrane</keyword>
<dbReference type="CDD" id="cd14014">
    <property type="entry name" value="STKc_PknB_like"/>
    <property type="match status" value="1"/>
</dbReference>
<dbReference type="SMART" id="SM00220">
    <property type="entry name" value="S_TKc"/>
    <property type="match status" value="1"/>
</dbReference>
<dbReference type="Proteomes" id="UP001150924">
    <property type="component" value="Unassembled WGS sequence"/>
</dbReference>
<protein>
    <submittedName>
        <fullName evidence="8">Protein kinase</fullName>
    </submittedName>
</protein>
<sequence>MSREAALHDLLVSLFSAGELRMHLFRQHEGGELLTTLPEGASQATLVMAVIEALKRRGLIDHDFFDGLEAGRPKRVNEVRQVRAQWIHGVALDRGAKWADARYELEASCGRGNFGLVWKALDRHTLEYVALKILLEQHSDDPRIRQRFARGARVLAALSHPAIVKVRSGIEQEGLRFFYAMDYLEGRCLGSLVGERPRDELIAHIIEIGDALDHLHARGLLHRDVKPGNILVTSKGQPKLIDFDLVSGDNFAAMTTRALGTAIYAPPEAITTDPKTAAYDVFSLARTVECVLRGREPRLDELGSCDALETSTAVKDVLRAALLHDPSRRTNSVAQFCRDLERAWAGERRLVRRAEVEPREATETLSQAGDARLHANASQTNEAHLQTEARLQEEARAQEEARLKAEARAQEEARLQEEARAQEEARLQAEARAQEQARLQEEARAQEEARLQAEARAQEQARQQADLQAHDEARQESIRRVRAVQAQTRESERRQLQVAGHRARESARRRVLLVGSPPGDVSADASDPGADPEATSPASHTRATAVVPELPAASESWQPRPPWQMGEQAERASGPLSEPHAPSALARLPWTTIGDVTYVCLVLGGGICYGKIETTPEGLFLLAGVLLGGLAALSLIYKVLRHVLAVRRTSS</sequence>
<name>A0A9X3IUG6_9BACT</name>
<dbReference type="PANTHER" id="PTHR43289">
    <property type="entry name" value="MITOGEN-ACTIVATED PROTEIN KINASE KINASE KINASE 20-RELATED"/>
    <property type="match status" value="1"/>
</dbReference>
<dbReference type="GO" id="GO:0004674">
    <property type="term" value="F:protein serine/threonine kinase activity"/>
    <property type="evidence" value="ECO:0007669"/>
    <property type="project" value="TreeGrafter"/>
</dbReference>
<feature type="domain" description="Protein kinase" evidence="7">
    <location>
        <begin position="103"/>
        <end position="345"/>
    </location>
</feature>
<dbReference type="RefSeq" id="WP_267765917.1">
    <property type="nucleotide sequence ID" value="NZ_JAPNKE010000002.1"/>
</dbReference>
<dbReference type="SUPFAM" id="SSF56112">
    <property type="entry name" value="Protein kinase-like (PK-like)"/>
    <property type="match status" value="1"/>
</dbReference>
<keyword evidence="9" id="KW-1185">Reference proteome</keyword>
<dbReference type="InterPro" id="IPR011009">
    <property type="entry name" value="Kinase-like_dom_sf"/>
</dbReference>
<feature type="compositionally biased region" description="Basic and acidic residues" evidence="5">
    <location>
        <begin position="468"/>
        <end position="479"/>
    </location>
</feature>
<evidence type="ECO:0000256" key="5">
    <source>
        <dbReference type="SAM" id="MobiDB-lite"/>
    </source>
</evidence>
<keyword evidence="3 8" id="KW-0418">Kinase</keyword>
<proteinExistence type="predicted"/>
<evidence type="ECO:0000256" key="3">
    <source>
        <dbReference type="ARBA" id="ARBA00022777"/>
    </source>
</evidence>
<keyword evidence="2" id="KW-0547">Nucleotide-binding</keyword>
<gene>
    <name evidence="8" type="ORF">OV079_02095</name>
</gene>
<dbReference type="Gene3D" id="3.30.200.20">
    <property type="entry name" value="Phosphorylase Kinase, domain 1"/>
    <property type="match status" value="1"/>
</dbReference>
<dbReference type="Pfam" id="PF00069">
    <property type="entry name" value="Pkinase"/>
    <property type="match status" value="1"/>
</dbReference>
<keyword evidence="4" id="KW-0067">ATP-binding</keyword>
<feature type="region of interest" description="Disordered" evidence="5">
    <location>
        <begin position="360"/>
        <end position="387"/>
    </location>
</feature>
<evidence type="ECO:0000256" key="6">
    <source>
        <dbReference type="SAM" id="Phobius"/>
    </source>
</evidence>
<dbReference type="Gene3D" id="1.10.510.10">
    <property type="entry name" value="Transferase(Phosphotransferase) domain 1"/>
    <property type="match status" value="1"/>
</dbReference>
<dbReference type="EMBL" id="JAPNKE010000002">
    <property type="protein sequence ID" value="MCY1004376.1"/>
    <property type="molecule type" value="Genomic_DNA"/>
</dbReference>
<dbReference type="InterPro" id="IPR000719">
    <property type="entry name" value="Prot_kinase_dom"/>
</dbReference>
<evidence type="ECO:0000256" key="2">
    <source>
        <dbReference type="ARBA" id="ARBA00022741"/>
    </source>
</evidence>
<feature type="transmembrane region" description="Helical" evidence="6">
    <location>
        <begin position="618"/>
        <end position="640"/>
    </location>
</feature>
<organism evidence="8 9">
    <name type="scientific">Nannocystis pusilla</name>
    <dbReference type="NCBI Taxonomy" id="889268"/>
    <lineage>
        <taxon>Bacteria</taxon>
        <taxon>Pseudomonadati</taxon>
        <taxon>Myxococcota</taxon>
        <taxon>Polyangia</taxon>
        <taxon>Nannocystales</taxon>
        <taxon>Nannocystaceae</taxon>
        <taxon>Nannocystis</taxon>
    </lineage>
</organism>
<dbReference type="PROSITE" id="PS00108">
    <property type="entry name" value="PROTEIN_KINASE_ST"/>
    <property type="match status" value="1"/>
</dbReference>
<feature type="region of interest" description="Disordered" evidence="5">
    <location>
        <begin position="404"/>
        <end position="581"/>
    </location>
</feature>
<evidence type="ECO:0000313" key="8">
    <source>
        <dbReference type="EMBL" id="MCY1004376.1"/>
    </source>
</evidence>
<accession>A0A9X3IUG6</accession>
<comment type="caution">
    <text evidence="8">The sequence shown here is derived from an EMBL/GenBank/DDBJ whole genome shotgun (WGS) entry which is preliminary data.</text>
</comment>
<keyword evidence="1" id="KW-0808">Transferase</keyword>
<dbReference type="PROSITE" id="PS50011">
    <property type="entry name" value="PROTEIN_KINASE_DOM"/>
    <property type="match status" value="1"/>
</dbReference>
<dbReference type="InterPro" id="IPR008271">
    <property type="entry name" value="Ser/Thr_kinase_AS"/>
</dbReference>
<evidence type="ECO:0000313" key="9">
    <source>
        <dbReference type="Proteomes" id="UP001150924"/>
    </source>
</evidence>
<evidence type="ECO:0000256" key="4">
    <source>
        <dbReference type="ARBA" id="ARBA00022840"/>
    </source>
</evidence>
<evidence type="ECO:0000259" key="7">
    <source>
        <dbReference type="PROSITE" id="PS50011"/>
    </source>
</evidence>
<dbReference type="GO" id="GO:0005524">
    <property type="term" value="F:ATP binding"/>
    <property type="evidence" value="ECO:0007669"/>
    <property type="project" value="UniProtKB-KW"/>
</dbReference>
<evidence type="ECO:0000256" key="1">
    <source>
        <dbReference type="ARBA" id="ARBA00022679"/>
    </source>
</evidence>
<keyword evidence="6" id="KW-0472">Membrane</keyword>
<reference evidence="8" key="1">
    <citation type="submission" date="2022-11" db="EMBL/GenBank/DDBJ databases">
        <title>Minimal conservation of predation-associated metabolite biosynthetic gene clusters underscores biosynthetic potential of Myxococcota including descriptions for ten novel species: Archangium lansinium sp. nov., Myxococcus landrumus sp. nov., Nannocystis bai.</title>
        <authorList>
            <person name="Ahearne A."/>
            <person name="Stevens C."/>
            <person name="Phillips K."/>
        </authorList>
    </citation>
    <scope>NUCLEOTIDE SEQUENCE</scope>
    <source>
        <strain evidence="8">Na p29</strain>
    </source>
</reference>
<feature type="compositionally biased region" description="Basic and acidic residues" evidence="5">
    <location>
        <begin position="404"/>
        <end position="459"/>
    </location>
</feature>
<dbReference type="AlphaFoldDB" id="A0A9X3IUG6"/>